<protein>
    <submittedName>
        <fullName evidence="10">Uncharacterized protein</fullName>
    </submittedName>
</protein>
<comment type="function">
    <text evidence="1">Fluoride channel required for the rapid expulsion of cytoplasmic fluoride.</text>
</comment>
<dbReference type="GO" id="GO:0005886">
    <property type="term" value="C:plasma membrane"/>
    <property type="evidence" value="ECO:0007669"/>
    <property type="project" value="UniProtKB-SubCell"/>
</dbReference>
<dbReference type="InterPro" id="IPR003691">
    <property type="entry name" value="FluC"/>
</dbReference>
<dbReference type="OrthoDB" id="409792at2759"/>
<evidence type="ECO:0000256" key="2">
    <source>
        <dbReference type="ARBA" id="ARBA00004651"/>
    </source>
</evidence>
<feature type="transmembrane region" description="Helical" evidence="9">
    <location>
        <begin position="40"/>
        <end position="60"/>
    </location>
</feature>
<dbReference type="EMBL" id="LT554414">
    <property type="protein sequence ID" value="SAM04734.1"/>
    <property type="molecule type" value="Genomic_DNA"/>
</dbReference>
<evidence type="ECO:0000256" key="9">
    <source>
        <dbReference type="SAM" id="Phobius"/>
    </source>
</evidence>
<evidence type="ECO:0000313" key="11">
    <source>
        <dbReference type="Proteomes" id="UP000078561"/>
    </source>
</evidence>
<evidence type="ECO:0000313" key="10">
    <source>
        <dbReference type="EMBL" id="SAM04734.1"/>
    </source>
</evidence>
<dbReference type="STRING" id="4829.A0A168QHQ8"/>
<keyword evidence="4 9" id="KW-0812">Transmembrane</keyword>
<keyword evidence="5 9" id="KW-1133">Transmembrane helix</keyword>
<evidence type="ECO:0000256" key="4">
    <source>
        <dbReference type="ARBA" id="ARBA00022692"/>
    </source>
</evidence>
<name>A0A168QHQ8_ABSGL</name>
<feature type="transmembrane region" description="Helical" evidence="9">
    <location>
        <begin position="286"/>
        <end position="306"/>
    </location>
</feature>
<feature type="transmembrane region" description="Helical" evidence="9">
    <location>
        <begin position="230"/>
        <end position="251"/>
    </location>
</feature>
<gene>
    <name evidence="10" type="primary">ABSGL_10600.1 scaffold 12026</name>
</gene>
<feature type="transmembrane region" description="Helical" evidence="9">
    <location>
        <begin position="66"/>
        <end position="90"/>
    </location>
</feature>
<organism evidence="10">
    <name type="scientific">Absidia glauca</name>
    <name type="common">Pin mould</name>
    <dbReference type="NCBI Taxonomy" id="4829"/>
    <lineage>
        <taxon>Eukaryota</taxon>
        <taxon>Fungi</taxon>
        <taxon>Fungi incertae sedis</taxon>
        <taxon>Mucoromycota</taxon>
        <taxon>Mucoromycotina</taxon>
        <taxon>Mucoromycetes</taxon>
        <taxon>Mucorales</taxon>
        <taxon>Cunninghamellaceae</taxon>
        <taxon>Absidia</taxon>
    </lineage>
</organism>
<dbReference type="InParanoid" id="A0A168QHQ8"/>
<evidence type="ECO:0000256" key="6">
    <source>
        <dbReference type="ARBA" id="ARBA00023136"/>
    </source>
</evidence>
<dbReference type="Pfam" id="PF02537">
    <property type="entry name" value="CRCB"/>
    <property type="match status" value="2"/>
</dbReference>
<feature type="transmembrane region" description="Helical" evidence="9">
    <location>
        <begin position="142"/>
        <end position="162"/>
    </location>
</feature>
<keyword evidence="11" id="KW-1185">Reference proteome</keyword>
<dbReference type="PANTHER" id="PTHR28259:SF1">
    <property type="entry name" value="FLUORIDE EXPORT PROTEIN 1-RELATED"/>
    <property type="match status" value="1"/>
</dbReference>
<evidence type="ECO:0000256" key="3">
    <source>
        <dbReference type="ARBA" id="ARBA00022475"/>
    </source>
</evidence>
<proteinExistence type="inferred from homology"/>
<feature type="transmembrane region" description="Helical" evidence="9">
    <location>
        <begin position="257"/>
        <end position="274"/>
    </location>
</feature>
<evidence type="ECO:0000256" key="5">
    <source>
        <dbReference type="ARBA" id="ARBA00022989"/>
    </source>
</evidence>
<accession>A0A168QHQ8</accession>
<feature type="transmembrane region" description="Helical" evidence="9">
    <location>
        <begin position="102"/>
        <end position="122"/>
    </location>
</feature>
<reference evidence="10" key="1">
    <citation type="submission" date="2016-04" db="EMBL/GenBank/DDBJ databases">
        <authorList>
            <person name="Evans L.H."/>
            <person name="Alamgir A."/>
            <person name="Owens N."/>
            <person name="Weber N.D."/>
            <person name="Virtaneva K."/>
            <person name="Barbian K."/>
            <person name="Babar A."/>
            <person name="Rosenke K."/>
        </authorList>
    </citation>
    <scope>NUCLEOTIDE SEQUENCE [LARGE SCALE GENOMIC DNA]</scope>
    <source>
        <strain evidence="10">CBS 101.48</strain>
    </source>
</reference>
<sequence length="337" mass="36454">MDTRLDTARQQDNDQAIETIQEANDLFRNPPTVAVYEKKLVLAFIIIPFAIAGALIRIGLQRLETYAGSPVFGLVYAQWLGCLIMGVVTLHKNNLFLFYHPLQVGLATGLCGSITTFSSWQYGIFGGFANIDGAAHTRGKNVLAGLSECLVTLAMAFSGYHLGHHIARLLEHIGLFSPLLRRFLDQQNVTVSTTNDKSVETDSSKDLSNRPVPKVVPCGFAASGLNRIDCLVIGFGALSWVGVVLAAVFSPDDQRELALTCVFAPVGALLRWYLSFFNGAIRKDIFVGTLAANTFGTLVLAVIYSVRFGVYLPPVSCSVLAALADGFCGNTDTARKN</sequence>
<dbReference type="AlphaFoldDB" id="A0A168QHQ8"/>
<dbReference type="GO" id="GO:1903425">
    <property type="term" value="F:fluoride transmembrane transporter activity"/>
    <property type="evidence" value="ECO:0007669"/>
    <property type="project" value="TreeGrafter"/>
</dbReference>
<dbReference type="PANTHER" id="PTHR28259">
    <property type="entry name" value="FLUORIDE EXPORT PROTEIN 1-RELATED"/>
    <property type="match status" value="1"/>
</dbReference>
<evidence type="ECO:0000256" key="7">
    <source>
        <dbReference type="ARBA" id="ARBA00035120"/>
    </source>
</evidence>
<comment type="similarity">
    <text evidence="7">Belongs to the fluoride channel Fluc/FEX (TC 1.A.43) family.</text>
</comment>
<evidence type="ECO:0000256" key="1">
    <source>
        <dbReference type="ARBA" id="ARBA00002598"/>
    </source>
</evidence>
<evidence type="ECO:0000256" key="8">
    <source>
        <dbReference type="ARBA" id="ARBA00035585"/>
    </source>
</evidence>
<dbReference type="OMA" id="ADGYCGC"/>
<comment type="subcellular location">
    <subcellularLocation>
        <location evidence="2">Cell membrane</location>
        <topology evidence="2">Multi-pass membrane protein</topology>
    </subcellularLocation>
</comment>
<dbReference type="Proteomes" id="UP000078561">
    <property type="component" value="Unassembled WGS sequence"/>
</dbReference>
<keyword evidence="3" id="KW-1003">Cell membrane</keyword>
<keyword evidence="6 9" id="KW-0472">Membrane</keyword>
<comment type="catalytic activity">
    <reaction evidence="8">
        <text>fluoride(in) = fluoride(out)</text>
        <dbReference type="Rhea" id="RHEA:76159"/>
        <dbReference type="ChEBI" id="CHEBI:17051"/>
    </reaction>
    <physiologicalReaction direction="left-to-right" evidence="8">
        <dbReference type="Rhea" id="RHEA:76160"/>
    </physiologicalReaction>
</comment>